<reference evidence="2" key="1">
    <citation type="journal article" date="2008" name="Nat. Genet.">
        <title>The Pristionchus pacificus genome provides a unique perspective on nematode lifestyle and parasitism.</title>
        <authorList>
            <person name="Dieterich C."/>
            <person name="Clifton S.W."/>
            <person name="Schuster L.N."/>
            <person name="Chinwalla A."/>
            <person name="Delehaunty K."/>
            <person name="Dinkelacker I."/>
            <person name="Fulton L."/>
            <person name="Fulton R."/>
            <person name="Godfrey J."/>
            <person name="Minx P."/>
            <person name="Mitreva M."/>
            <person name="Roeseler W."/>
            <person name="Tian H."/>
            <person name="Witte H."/>
            <person name="Yang S.P."/>
            <person name="Wilson R.K."/>
            <person name="Sommer R.J."/>
        </authorList>
    </citation>
    <scope>NUCLEOTIDE SEQUENCE [LARGE SCALE GENOMIC DNA]</scope>
    <source>
        <strain evidence="2">PS312</strain>
    </source>
</reference>
<name>A0A2A6CK53_PRIPA</name>
<gene>
    <name evidence="1" type="primary">WBGene00284177</name>
</gene>
<dbReference type="Proteomes" id="UP000005239">
    <property type="component" value="Unassembled WGS sequence"/>
</dbReference>
<accession>A0A2A6CK53</accession>
<dbReference type="EnsemblMetazoa" id="PPA45808.1">
    <property type="protein sequence ID" value="PPA45808.1"/>
    <property type="gene ID" value="WBGene00284177"/>
</dbReference>
<accession>A0A8R1V4J4</accession>
<keyword evidence="2" id="KW-1185">Reference proteome</keyword>
<sequence length="76" mass="8610">MSIKSKNSDDMSHSLWSDYWASNKARFPKSVTALTFENRLWCSNGAFSAGQIFTALWSDDKQRLVAISRTMDGVMN</sequence>
<evidence type="ECO:0000313" key="2">
    <source>
        <dbReference type="Proteomes" id="UP000005239"/>
    </source>
</evidence>
<evidence type="ECO:0000313" key="1">
    <source>
        <dbReference type="EnsemblMetazoa" id="PPA45808.1"/>
    </source>
</evidence>
<protein>
    <submittedName>
        <fullName evidence="1">Uncharacterized protein</fullName>
    </submittedName>
</protein>
<organism evidence="1 2">
    <name type="scientific">Pristionchus pacificus</name>
    <name type="common">Parasitic nematode worm</name>
    <dbReference type="NCBI Taxonomy" id="54126"/>
    <lineage>
        <taxon>Eukaryota</taxon>
        <taxon>Metazoa</taxon>
        <taxon>Ecdysozoa</taxon>
        <taxon>Nematoda</taxon>
        <taxon>Chromadorea</taxon>
        <taxon>Rhabditida</taxon>
        <taxon>Rhabditina</taxon>
        <taxon>Diplogasteromorpha</taxon>
        <taxon>Diplogasteroidea</taxon>
        <taxon>Neodiplogasteridae</taxon>
        <taxon>Pristionchus</taxon>
    </lineage>
</organism>
<reference evidence="1" key="2">
    <citation type="submission" date="2022-06" db="UniProtKB">
        <authorList>
            <consortium name="EnsemblMetazoa"/>
        </authorList>
    </citation>
    <scope>IDENTIFICATION</scope>
    <source>
        <strain evidence="1">PS312</strain>
    </source>
</reference>
<proteinExistence type="predicted"/>
<dbReference type="AlphaFoldDB" id="A0A2A6CK53"/>